<dbReference type="RefSeq" id="XP_001830416.2">
    <property type="nucleotide sequence ID" value="XM_001830364.2"/>
</dbReference>
<organism evidence="2 3">
    <name type="scientific">Coprinopsis cinerea (strain Okayama-7 / 130 / ATCC MYA-4618 / FGSC 9003)</name>
    <name type="common">Inky cap fungus</name>
    <name type="synonym">Hormographiella aspergillata</name>
    <dbReference type="NCBI Taxonomy" id="240176"/>
    <lineage>
        <taxon>Eukaryota</taxon>
        <taxon>Fungi</taxon>
        <taxon>Dikarya</taxon>
        <taxon>Basidiomycota</taxon>
        <taxon>Agaricomycotina</taxon>
        <taxon>Agaricomycetes</taxon>
        <taxon>Agaricomycetidae</taxon>
        <taxon>Agaricales</taxon>
        <taxon>Agaricineae</taxon>
        <taxon>Psathyrellaceae</taxon>
        <taxon>Coprinopsis</taxon>
    </lineage>
</organism>
<evidence type="ECO:0000313" key="3">
    <source>
        <dbReference type="Proteomes" id="UP000001861"/>
    </source>
</evidence>
<feature type="domain" description="YCII-related" evidence="1">
    <location>
        <begin position="14"/>
        <end position="99"/>
    </location>
</feature>
<dbReference type="InParanoid" id="A8N6E8"/>
<reference evidence="2 3" key="1">
    <citation type="journal article" date="2010" name="Proc. Natl. Acad. Sci. U.S.A.">
        <title>Insights into evolution of multicellular fungi from the assembled chromosomes of the mushroom Coprinopsis cinerea (Coprinus cinereus).</title>
        <authorList>
            <person name="Stajich J.E."/>
            <person name="Wilke S.K."/>
            <person name="Ahren D."/>
            <person name="Au C.H."/>
            <person name="Birren B.W."/>
            <person name="Borodovsky M."/>
            <person name="Burns C."/>
            <person name="Canback B."/>
            <person name="Casselton L.A."/>
            <person name="Cheng C.K."/>
            <person name="Deng J."/>
            <person name="Dietrich F.S."/>
            <person name="Fargo D.C."/>
            <person name="Farman M.L."/>
            <person name="Gathman A.C."/>
            <person name="Goldberg J."/>
            <person name="Guigo R."/>
            <person name="Hoegger P.J."/>
            <person name="Hooker J.B."/>
            <person name="Huggins A."/>
            <person name="James T.Y."/>
            <person name="Kamada T."/>
            <person name="Kilaru S."/>
            <person name="Kodira C."/>
            <person name="Kues U."/>
            <person name="Kupfer D."/>
            <person name="Kwan H.S."/>
            <person name="Lomsadze A."/>
            <person name="Li W."/>
            <person name="Lilly W.W."/>
            <person name="Ma L.J."/>
            <person name="Mackey A.J."/>
            <person name="Manning G."/>
            <person name="Martin F."/>
            <person name="Muraguchi H."/>
            <person name="Natvig D.O."/>
            <person name="Palmerini H."/>
            <person name="Ramesh M.A."/>
            <person name="Rehmeyer C.J."/>
            <person name="Roe B.A."/>
            <person name="Shenoy N."/>
            <person name="Stanke M."/>
            <person name="Ter-Hovhannisyan V."/>
            <person name="Tunlid A."/>
            <person name="Velagapudi R."/>
            <person name="Vision T.J."/>
            <person name="Zeng Q."/>
            <person name="Zolan M.E."/>
            <person name="Pukkila P.J."/>
        </authorList>
    </citation>
    <scope>NUCLEOTIDE SEQUENCE [LARGE SCALE GENOMIC DNA]</scope>
    <source>
        <strain evidence="3">Okayama-7 / 130 / ATCC MYA-4618 / FGSC 9003</strain>
    </source>
</reference>
<dbReference type="SUPFAM" id="SSF54909">
    <property type="entry name" value="Dimeric alpha+beta barrel"/>
    <property type="match status" value="1"/>
</dbReference>
<dbReference type="InterPro" id="IPR005545">
    <property type="entry name" value="YCII"/>
</dbReference>
<dbReference type="Pfam" id="PF03795">
    <property type="entry name" value="YCII"/>
    <property type="match status" value="1"/>
</dbReference>
<protein>
    <recommendedName>
        <fullName evidence="1">YCII-related domain-containing protein</fullName>
    </recommendedName>
</protein>
<proteinExistence type="predicted"/>
<evidence type="ECO:0000259" key="1">
    <source>
        <dbReference type="Pfam" id="PF03795"/>
    </source>
</evidence>
<dbReference type="GeneID" id="6006858"/>
<comment type="caution">
    <text evidence="2">The sequence shown here is derived from an EMBL/GenBank/DDBJ whole genome shotgun (WGS) entry which is preliminary data.</text>
</comment>
<dbReference type="Proteomes" id="UP000001861">
    <property type="component" value="Unassembled WGS sequence"/>
</dbReference>
<dbReference type="EMBL" id="AACS02000003">
    <property type="protein sequence ID" value="EAU91563.2"/>
    <property type="molecule type" value="Genomic_DNA"/>
</dbReference>
<dbReference type="OMA" id="FMILECD"/>
<evidence type="ECO:0000313" key="2">
    <source>
        <dbReference type="EMBL" id="EAU91563.2"/>
    </source>
</evidence>
<gene>
    <name evidence="2" type="ORF">CC1G_02052</name>
</gene>
<dbReference type="InterPro" id="IPR051807">
    <property type="entry name" value="Sec-metab_biosynth-assoc"/>
</dbReference>
<name>A8N6E8_COPC7</name>
<dbReference type="OrthoDB" id="5519740at2759"/>
<keyword evidence="3" id="KW-1185">Reference proteome</keyword>
<dbReference type="PANTHER" id="PTHR33606">
    <property type="entry name" value="PROTEIN YCII"/>
    <property type="match status" value="1"/>
</dbReference>
<dbReference type="PANTHER" id="PTHR33606:SF3">
    <property type="entry name" value="PROTEIN YCII"/>
    <property type="match status" value="1"/>
</dbReference>
<dbReference type="VEuPathDB" id="FungiDB:CC1G_02052"/>
<dbReference type="AlphaFoldDB" id="A8N6E8"/>
<dbReference type="HOGENOM" id="CLU_110355_2_1_1"/>
<accession>A8N6E8</accession>
<dbReference type="InterPro" id="IPR011008">
    <property type="entry name" value="Dimeric_a/b-barrel"/>
</dbReference>
<dbReference type="Gene3D" id="3.30.70.1060">
    <property type="entry name" value="Dimeric alpha+beta barrel"/>
    <property type="match status" value="1"/>
</dbReference>
<sequence>MSNESETKPQLHTYVVWAPDCKDPGALERRYSVREQHLAGVAPYLNKSILIGGMFAEPGSEHETGRRKAVGSLLIVKAETREKVEEMIKSDIYYTSGTWDPEKLVILPFFNVTNLL</sequence>
<dbReference type="KEGG" id="cci:CC1G_02052"/>